<gene>
    <name evidence="1" type="ORF">F4820DRAFT_461256</name>
</gene>
<evidence type="ECO:0000313" key="2">
    <source>
        <dbReference type="Proteomes" id="UP001497700"/>
    </source>
</evidence>
<accession>A0ACB9YPR1</accession>
<sequence length="312" mass="34055">MYLVTDFPLPTAIVTGSNTGLGLECARQLLDLGLSKLVIAVRDEAKGQFAKTHLLGGRPGGSVGAWKLDLQSYDSITAFAERTKTLERLDIVVLNAGVSKQFFDVTPSTGHEESIQVNVLSTALLTILLLPILKVKNSPEHPGRLVIVSSDVASWAKFKERKSTPLLAALDKRENFSLDRYPTSKLLGQLFVTELVKRVPASVAVITLPNPGWCYDTSLGHVPGGALGERIVAIPRRIIGRRAEIGARSITDAAVRHGPEAHGQYMEDCEIQPRAPMVYEPEGDQVAKVLWREIMAELSFAKVEDIIQEIGK</sequence>
<name>A0ACB9YPR1_9PEZI</name>
<dbReference type="EMBL" id="MU393565">
    <property type="protein sequence ID" value="KAI4861015.1"/>
    <property type="molecule type" value="Genomic_DNA"/>
</dbReference>
<proteinExistence type="predicted"/>
<organism evidence="1 2">
    <name type="scientific">Hypoxylon rubiginosum</name>
    <dbReference type="NCBI Taxonomy" id="110542"/>
    <lineage>
        <taxon>Eukaryota</taxon>
        <taxon>Fungi</taxon>
        <taxon>Dikarya</taxon>
        <taxon>Ascomycota</taxon>
        <taxon>Pezizomycotina</taxon>
        <taxon>Sordariomycetes</taxon>
        <taxon>Xylariomycetidae</taxon>
        <taxon>Xylariales</taxon>
        <taxon>Hypoxylaceae</taxon>
        <taxon>Hypoxylon</taxon>
    </lineage>
</organism>
<reference evidence="1 2" key="1">
    <citation type="journal article" date="2022" name="New Phytol.">
        <title>Ecological generalism drives hyperdiversity of secondary metabolite gene clusters in xylarialean endophytes.</title>
        <authorList>
            <person name="Franco M.E.E."/>
            <person name="Wisecaver J.H."/>
            <person name="Arnold A.E."/>
            <person name="Ju Y.M."/>
            <person name="Slot J.C."/>
            <person name="Ahrendt S."/>
            <person name="Moore L.P."/>
            <person name="Eastman K.E."/>
            <person name="Scott K."/>
            <person name="Konkel Z."/>
            <person name="Mondo S.J."/>
            <person name="Kuo A."/>
            <person name="Hayes R.D."/>
            <person name="Haridas S."/>
            <person name="Andreopoulos B."/>
            <person name="Riley R."/>
            <person name="LaButti K."/>
            <person name="Pangilinan J."/>
            <person name="Lipzen A."/>
            <person name="Amirebrahimi M."/>
            <person name="Yan J."/>
            <person name="Adam C."/>
            <person name="Keymanesh K."/>
            <person name="Ng V."/>
            <person name="Louie K."/>
            <person name="Northen T."/>
            <person name="Drula E."/>
            <person name="Henrissat B."/>
            <person name="Hsieh H.M."/>
            <person name="Youens-Clark K."/>
            <person name="Lutzoni F."/>
            <person name="Miadlikowska J."/>
            <person name="Eastwood D.C."/>
            <person name="Hamelin R.C."/>
            <person name="Grigoriev I.V."/>
            <person name="U'Ren J.M."/>
        </authorList>
    </citation>
    <scope>NUCLEOTIDE SEQUENCE [LARGE SCALE GENOMIC DNA]</scope>
    <source>
        <strain evidence="1 2">CBS 119005</strain>
    </source>
</reference>
<dbReference type="Proteomes" id="UP001497700">
    <property type="component" value="Unassembled WGS sequence"/>
</dbReference>
<evidence type="ECO:0000313" key="1">
    <source>
        <dbReference type="EMBL" id="KAI4861015.1"/>
    </source>
</evidence>
<protein>
    <submittedName>
        <fullName evidence="1">Retinol dehydrogenase 12</fullName>
    </submittedName>
</protein>
<keyword evidence="2" id="KW-1185">Reference proteome</keyword>
<comment type="caution">
    <text evidence="1">The sequence shown here is derived from an EMBL/GenBank/DDBJ whole genome shotgun (WGS) entry which is preliminary data.</text>
</comment>